<dbReference type="RefSeq" id="WP_165359256.1">
    <property type="nucleotide sequence ID" value="NZ_UFQB01000025.1"/>
</dbReference>
<reference evidence="2 3" key="1">
    <citation type="submission" date="2018-07" db="EMBL/GenBank/DDBJ databases">
        <authorList>
            <person name="Peeters C."/>
        </authorList>
    </citation>
    <scope>NUCLEOTIDE SEQUENCE [LARGE SCALE GENOMIC DNA]</scope>
    <source>
        <strain evidence="2 3">LMG 3411</strain>
    </source>
</reference>
<evidence type="ECO:0008006" key="4">
    <source>
        <dbReference type="Google" id="ProtNLM"/>
    </source>
</evidence>
<keyword evidence="3" id="KW-1185">Reference proteome</keyword>
<evidence type="ECO:0000313" key="3">
    <source>
        <dbReference type="Proteomes" id="UP000289184"/>
    </source>
</evidence>
<dbReference type="AlphaFoldDB" id="A0A446CSD7"/>
<keyword evidence="1" id="KW-0175">Coiled coil</keyword>
<evidence type="ECO:0000313" key="2">
    <source>
        <dbReference type="EMBL" id="SSW70762.1"/>
    </source>
</evidence>
<gene>
    <name evidence="2" type="ORF">AGI3411_04756</name>
</gene>
<feature type="coiled-coil region" evidence="1">
    <location>
        <begin position="43"/>
        <end position="70"/>
    </location>
</feature>
<proteinExistence type="predicted"/>
<dbReference type="EMBL" id="UFQB01000025">
    <property type="protein sequence ID" value="SSW70762.1"/>
    <property type="molecule type" value="Genomic_DNA"/>
</dbReference>
<protein>
    <recommendedName>
        <fullName evidence="4">Secreted protein</fullName>
    </recommendedName>
</protein>
<organism evidence="2 3">
    <name type="scientific">Achromobacter agilis</name>
    <dbReference type="NCBI Taxonomy" id="1353888"/>
    <lineage>
        <taxon>Bacteria</taxon>
        <taxon>Pseudomonadati</taxon>
        <taxon>Pseudomonadota</taxon>
        <taxon>Betaproteobacteria</taxon>
        <taxon>Burkholderiales</taxon>
        <taxon>Alcaligenaceae</taxon>
        <taxon>Achromobacter</taxon>
    </lineage>
</organism>
<sequence length="200" mass="21906">MSNPVGGASGAGSVGQIDLSSMDIETALMMVQGERVKLLDAQLQNQINEVQKRNTEIAKLNEAMNSLNALAGLFKSGKDGGTKMKDGEIPDWNDAGTPNDNRYNEMRDAMWSAMGEAGMDLNTDKYQLKVDNGISNVTKGSIETAIQAIKNKVDALSNTQQMDMTRLQSMTNKRNEAFDVMTNFVKKMQDSRSSIIGNMR</sequence>
<evidence type="ECO:0000256" key="1">
    <source>
        <dbReference type="SAM" id="Coils"/>
    </source>
</evidence>
<name>A0A446CSD7_9BURK</name>
<dbReference type="Proteomes" id="UP000289184">
    <property type="component" value="Unassembled WGS sequence"/>
</dbReference>
<accession>A0A446CSD7</accession>